<feature type="transmembrane region" description="Helical" evidence="1">
    <location>
        <begin position="73"/>
        <end position="95"/>
    </location>
</feature>
<name>A0A375YND1_MYCPF</name>
<dbReference type="AlphaFoldDB" id="A0A375YND1"/>
<proteinExistence type="predicted"/>
<dbReference type="STRING" id="39692.BST38_19420"/>
<feature type="transmembrane region" description="Helical" evidence="1">
    <location>
        <begin position="46"/>
        <end position="66"/>
    </location>
</feature>
<evidence type="ECO:0000313" key="2">
    <source>
        <dbReference type="EMBL" id="SRX82494.1"/>
    </source>
</evidence>
<dbReference type="EMBL" id="UEGS01000001">
    <property type="protein sequence ID" value="SRX82494.1"/>
    <property type="molecule type" value="Genomic_DNA"/>
</dbReference>
<keyword evidence="1" id="KW-0812">Transmembrane</keyword>
<feature type="transmembrane region" description="Helical" evidence="1">
    <location>
        <begin position="107"/>
        <end position="129"/>
    </location>
</feature>
<organism evidence="2 3">
    <name type="scientific">Mycolicibacterium parafortuitum</name>
    <name type="common">Mycobacterium parafortuitum</name>
    <dbReference type="NCBI Taxonomy" id="39692"/>
    <lineage>
        <taxon>Bacteria</taxon>
        <taxon>Bacillati</taxon>
        <taxon>Actinomycetota</taxon>
        <taxon>Actinomycetes</taxon>
        <taxon>Mycobacteriales</taxon>
        <taxon>Mycobacteriaceae</taxon>
        <taxon>Mycolicibacterium</taxon>
    </lineage>
</organism>
<evidence type="ECO:0000256" key="1">
    <source>
        <dbReference type="SAM" id="Phobius"/>
    </source>
</evidence>
<reference evidence="2 3" key="1">
    <citation type="submission" date="2018-05" db="EMBL/GenBank/DDBJ databases">
        <authorList>
            <consortium name="IHU Genomes"/>
        </authorList>
    </citation>
    <scope>NUCLEOTIDE SEQUENCE [LARGE SCALE GENOMIC DNA]</scope>
    <source>
        <strain evidence="2 3">P7335</strain>
    </source>
</reference>
<keyword evidence="1" id="KW-1133">Transmembrane helix</keyword>
<sequence length="148" mass="16125">MTDTHSIYRTVQFARVLGPFLAITSIVAMVRTSRVEVASAELARSALWPMVLGALGILGGITIVTFHRRWRGGAAILVSSLGWLLVVRGLLLMLFPEWSADAVDRSLGASALWLIVDLGFGAAGLYLVYIGWWPPQRTFASSEHTESP</sequence>
<dbReference type="Proteomes" id="UP000252008">
    <property type="component" value="Unassembled WGS sequence"/>
</dbReference>
<keyword evidence="1" id="KW-0472">Membrane</keyword>
<dbReference type="RefSeq" id="WP_083145093.1">
    <property type="nucleotide sequence ID" value="NZ_MVID01000019.1"/>
</dbReference>
<accession>A0A375YND1</accession>
<gene>
    <name evidence="2" type="ORF">MPP7335_04254</name>
</gene>
<feature type="transmembrane region" description="Helical" evidence="1">
    <location>
        <begin position="12"/>
        <end position="30"/>
    </location>
</feature>
<protein>
    <submittedName>
        <fullName evidence="2">Uncharacterized protein</fullName>
    </submittedName>
</protein>
<keyword evidence="3" id="KW-1185">Reference proteome</keyword>
<evidence type="ECO:0000313" key="3">
    <source>
        <dbReference type="Proteomes" id="UP000252008"/>
    </source>
</evidence>